<evidence type="ECO:0000313" key="2">
    <source>
        <dbReference type="Proteomes" id="UP000231282"/>
    </source>
</evidence>
<dbReference type="Proteomes" id="UP000231282">
    <property type="component" value="Unassembled WGS sequence"/>
</dbReference>
<accession>A0A2H0WRY0</accession>
<name>A0A2H0WRY0_9BACT</name>
<protein>
    <submittedName>
        <fullName evidence="1">Uncharacterized protein</fullName>
    </submittedName>
</protein>
<proteinExistence type="predicted"/>
<dbReference type="EMBL" id="PEZH01000005">
    <property type="protein sequence ID" value="PIS15393.1"/>
    <property type="molecule type" value="Genomic_DNA"/>
</dbReference>
<dbReference type="AlphaFoldDB" id="A0A2H0WRY0"/>
<evidence type="ECO:0000313" key="1">
    <source>
        <dbReference type="EMBL" id="PIS15393.1"/>
    </source>
</evidence>
<sequence>MPTSLAGWRRLQNRLRMDSGPVPFRYRARASQNDDTLSHHFDPAPGGLVEIIKKMKFHPAIGGIISLLISIY</sequence>
<reference evidence="2" key="1">
    <citation type="submission" date="2017-09" db="EMBL/GenBank/DDBJ databases">
        <title>Depth-based differentiation of microbial function through sediment-hosted aquifers and enrichment of novel symbionts in the deep terrestrial subsurface.</title>
        <authorList>
            <person name="Probst A.J."/>
            <person name="Ladd B."/>
            <person name="Jarett J.K."/>
            <person name="Geller-Mcgrath D.E."/>
            <person name="Sieber C.M.K."/>
            <person name="Emerson J.B."/>
            <person name="Anantharaman K."/>
            <person name="Thomas B.C."/>
            <person name="Malmstrom R."/>
            <person name="Stieglmeier M."/>
            <person name="Klingl A."/>
            <person name="Woyke T."/>
            <person name="Ryan C.M."/>
            <person name="Banfield J.F."/>
        </authorList>
    </citation>
    <scope>NUCLEOTIDE SEQUENCE [LARGE SCALE GENOMIC DNA]</scope>
</reference>
<comment type="caution">
    <text evidence="1">The sequence shown here is derived from an EMBL/GenBank/DDBJ whole genome shotgun (WGS) entry which is preliminary data.</text>
</comment>
<gene>
    <name evidence="1" type="ORF">COT63_00195</name>
</gene>
<organism evidence="1 2">
    <name type="scientific">Candidatus Shapirobacteria bacterium CG09_land_8_20_14_0_10_38_17</name>
    <dbReference type="NCBI Taxonomy" id="1974884"/>
    <lineage>
        <taxon>Bacteria</taxon>
        <taxon>Candidatus Shapironibacteriota</taxon>
    </lineage>
</organism>